<evidence type="ECO:0000313" key="4">
    <source>
        <dbReference type="Proteomes" id="UP001525379"/>
    </source>
</evidence>
<dbReference type="PANTHER" id="PTHR43767:SF12">
    <property type="entry name" value="AMP-DEPENDENT SYNTHETASE AND LIGASE"/>
    <property type="match status" value="1"/>
</dbReference>
<dbReference type="InterPro" id="IPR020845">
    <property type="entry name" value="AMP-binding_CS"/>
</dbReference>
<dbReference type="InterPro" id="IPR042099">
    <property type="entry name" value="ANL_N_sf"/>
</dbReference>
<dbReference type="InterPro" id="IPR050237">
    <property type="entry name" value="ATP-dep_AMP-bd_enzyme"/>
</dbReference>
<keyword evidence="4" id="KW-1185">Reference proteome</keyword>
<comment type="caution">
    <text evidence="3">The sequence shown here is derived from an EMBL/GenBank/DDBJ whole genome shotgun (WGS) entry which is preliminary data.</text>
</comment>
<proteinExistence type="predicted"/>
<dbReference type="RefSeq" id="WP_260104022.1">
    <property type="nucleotide sequence ID" value="NZ_JALXSQ010000011.1"/>
</dbReference>
<sequence>MELNETRAWTKYYTAGTPMDIPPVEGSLPSLLEDAAERYGNRPAMVFFNRETSYRRLFDEVLRVAHGLQRLGVKAGDRVALVLPNSPQHVIAFYAVLRLGAIVVEHNPLYTPHELEVQLKDHSAKVVIAWDKSAGKVLELKDKLGLEHIISVDITRGMPLTTQIALRLPVKKAKASRAKLTQAAPETMPFTELQRSSRLPASVPMPATDDLAIVQYTSGTTGVPKGAMLTHGNLLANSAQGRAWMPGLVAGRETIYSMLPMFHVFGLMLSVVYAVRLGACVVLFPTFDVSLVAEASKKHPPTFLPGVPPMLERIIRSAKDGGVDLSQVRYAISGAMALNPALVNRWDDVCKGQLVEGYGMTEASPILLGNPFSEEATEGFVGLAFPSTEIKVVDFENDDHEVELGEEGELLARGPQIFQGYWNRPDETAETLTEDGWLRTGDIVVQNERGFVKIVDRRKELIITGGYNVAPSEVEGALNSLEGVKESAAVGVTRGRGAEVVTAVIVLEQGAIFDEKAARELLREQLAEHKLPRTFVVWEELPKNLIGKTLRKKIRETLNRNKNASRVEDE</sequence>
<dbReference type="SUPFAM" id="SSF56801">
    <property type="entry name" value="Acetyl-CoA synthetase-like"/>
    <property type="match status" value="1"/>
</dbReference>
<organism evidence="3 4">
    <name type="scientific">Pseudoclavibacter albus</name>
    <dbReference type="NCBI Taxonomy" id="272241"/>
    <lineage>
        <taxon>Bacteria</taxon>
        <taxon>Bacillati</taxon>
        <taxon>Actinomycetota</taxon>
        <taxon>Actinomycetes</taxon>
        <taxon>Micrococcales</taxon>
        <taxon>Microbacteriaceae</taxon>
        <taxon>Pseudoclavibacter</taxon>
    </lineage>
</organism>
<dbReference type="Gene3D" id="3.40.50.12780">
    <property type="entry name" value="N-terminal domain of ligase-like"/>
    <property type="match status" value="1"/>
</dbReference>
<dbReference type="EMBL" id="JALXSQ010000011">
    <property type="protein sequence ID" value="MCT2042534.1"/>
    <property type="molecule type" value="Genomic_DNA"/>
</dbReference>
<evidence type="ECO:0000259" key="2">
    <source>
        <dbReference type="Pfam" id="PF13193"/>
    </source>
</evidence>
<evidence type="ECO:0000259" key="1">
    <source>
        <dbReference type="Pfam" id="PF00501"/>
    </source>
</evidence>
<dbReference type="InterPro" id="IPR000873">
    <property type="entry name" value="AMP-dep_synth/lig_dom"/>
</dbReference>
<dbReference type="Proteomes" id="UP001525379">
    <property type="component" value="Unassembled WGS sequence"/>
</dbReference>
<gene>
    <name evidence="3" type="ORF">M3D15_04195</name>
</gene>
<reference evidence="3 4" key="1">
    <citation type="submission" date="2022-04" db="EMBL/GenBank/DDBJ databases">
        <title>Human microbiome associated bacterial genomes.</title>
        <authorList>
            <person name="Sandstrom S."/>
            <person name="Salamzade R."/>
            <person name="Kalan L.R."/>
        </authorList>
    </citation>
    <scope>NUCLEOTIDE SEQUENCE [LARGE SCALE GENOMIC DNA]</scope>
    <source>
        <strain evidence="4">p3-SID1799</strain>
    </source>
</reference>
<dbReference type="PANTHER" id="PTHR43767">
    <property type="entry name" value="LONG-CHAIN-FATTY-ACID--COA LIGASE"/>
    <property type="match status" value="1"/>
</dbReference>
<accession>A0ABT2HW48</accession>
<protein>
    <submittedName>
        <fullName evidence="3">AMP-binding protein</fullName>
    </submittedName>
</protein>
<feature type="domain" description="AMP-binding enzyme C-terminal" evidence="2">
    <location>
        <begin position="473"/>
        <end position="548"/>
    </location>
</feature>
<dbReference type="Pfam" id="PF13193">
    <property type="entry name" value="AMP-binding_C"/>
    <property type="match status" value="1"/>
</dbReference>
<dbReference type="InterPro" id="IPR025110">
    <property type="entry name" value="AMP-bd_C"/>
</dbReference>
<dbReference type="InterPro" id="IPR045851">
    <property type="entry name" value="AMP-bd_C_sf"/>
</dbReference>
<feature type="domain" description="AMP-dependent synthetase/ligase" evidence="1">
    <location>
        <begin position="32"/>
        <end position="422"/>
    </location>
</feature>
<dbReference type="Gene3D" id="3.30.300.30">
    <property type="match status" value="1"/>
</dbReference>
<name>A0ABT2HW48_9MICO</name>
<evidence type="ECO:0000313" key="3">
    <source>
        <dbReference type="EMBL" id="MCT2042534.1"/>
    </source>
</evidence>
<dbReference type="Pfam" id="PF00501">
    <property type="entry name" value="AMP-binding"/>
    <property type="match status" value="1"/>
</dbReference>
<dbReference type="PROSITE" id="PS00455">
    <property type="entry name" value="AMP_BINDING"/>
    <property type="match status" value="1"/>
</dbReference>